<dbReference type="EMBL" id="AP025628">
    <property type="protein sequence ID" value="BDG59938.1"/>
    <property type="molecule type" value="Genomic_DNA"/>
</dbReference>
<feature type="compositionally biased region" description="Basic and acidic residues" evidence="1">
    <location>
        <begin position="153"/>
        <end position="173"/>
    </location>
</feature>
<evidence type="ECO:0000256" key="2">
    <source>
        <dbReference type="SAM" id="SignalP"/>
    </source>
</evidence>
<feature type="compositionally biased region" description="Basic and acidic residues" evidence="1">
    <location>
        <begin position="77"/>
        <end position="106"/>
    </location>
</feature>
<protein>
    <submittedName>
        <fullName evidence="3">Uncharacterized protein</fullName>
    </submittedName>
</protein>
<feature type="region of interest" description="Disordered" evidence="1">
    <location>
        <begin position="142"/>
        <end position="208"/>
    </location>
</feature>
<evidence type="ECO:0000256" key="1">
    <source>
        <dbReference type="SAM" id="MobiDB-lite"/>
    </source>
</evidence>
<feature type="compositionally biased region" description="Gly residues" evidence="1">
    <location>
        <begin position="193"/>
        <end position="208"/>
    </location>
</feature>
<keyword evidence="2" id="KW-0732">Signal</keyword>
<accession>A0AA35CK86</accession>
<feature type="region of interest" description="Disordered" evidence="1">
    <location>
        <begin position="66"/>
        <end position="116"/>
    </location>
</feature>
<name>A0AA35CK86_9FIRM</name>
<gene>
    <name evidence="3" type="ORF">caldi_10280</name>
</gene>
<dbReference type="KEGG" id="cmic:caldi_10280"/>
<sequence length="615" mass="64577">MGQSPTRRDPRMRRRTARLRLALAVLTAAWLGPGSPSPALAAGRCYDHGCGSQPPAWLAPDRWAAPDLNRDADDEGDLRSGSRQGGDRTHPDRSRDTDRGRERSPARDSQGSAIDRMEQAVLRAKDDWRRAYADYENARTRGDAAAMQAAGRRMQEAHEQAERARREYRERTGLEPPEWLLSSGTGRREDHAGPGGASSHGGAGSGAGGAGTYVQAPPAFAALGYGTLVGFNPLTVDGRPLIGTDGKPIMAAQFAANQNQGAGGTISAIPTDRMTPEQVQRFREAGFVVDGGMVLVSAHFYAATATGGGPRGDVSWRLSGGNDLHMVTPVGAVSSEVLATLTRTVLAPNGWPWFYAGSSGTLHTPGGFVDISLGGSAPDRPGGGGSEVVVTPPETLPVGISSVHVRPNPVVEGQALVVTVQTTGPVTEGLVSFGWGLQVRLSGPAGTWYATAVAPPVPQETTYPVTVVVAGASGQTATRRTTVTVRPAPPEVIRVDVAPDPVRFADTLTVTVELDGRASALSARVLYRRPDYRDRGGDPAIALTKVSGEAPGRTVWRGSKQVDWITPAEWQDVMAGRALPPYAITVTATGPAGEDSGSAQVTVQGTTVWVVPVPD</sequence>
<dbReference type="Proteomes" id="UP001163687">
    <property type="component" value="Chromosome"/>
</dbReference>
<evidence type="ECO:0000313" key="3">
    <source>
        <dbReference type="EMBL" id="BDG59938.1"/>
    </source>
</evidence>
<proteinExistence type="predicted"/>
<dbReference type="AlphaFoldDB" id="A0AA35CK86"/>
<keyword evidence="4" id="KW-1185">Reference proteome</keyword>
<feature type="chain" id="PRO_5041277021" evidence="2">
    <location>
        <begin position="42"/>
        <end position="615"/>
    </location>
</feature>
<feature type="compositionally biased region" description="Low complexity" evidence="1">
    <location>
        <begin position="143"/>
        <end position="152"/>
    </location>
</feature>
<evidence type="ECO:0000313" key="4">
    <source>
        <dbReference type="Proteomes" id="UP001163687"/>
    </source>
</evidence>
<reference evidence="3" key="1">
    <citation type="submission" date="2022-03" db="EMBL/GenBank/DDBJ databases">
        <title>Complete genome sequence of Caldinitratiruptor microaerophilus.</title>
        <authorList>
            <person name="Mukaiyama R."/>
            <person name="Nishiyama T."/>
            <person name="Ueda K."/>
        </authorList>
    </citation>
    <scope>NUCLEOTIDE SEQUENCE</scope>
    <source>
        <strain evidence="3">JCM 16183</strain>
    </source>
</reference>
<feature type="signal peptide" evidence="2">
    <location>
        <begin position="1"/>
        <end position="41"/>
    </location>
</feature>
<organism evidence="3 4">
    <name type="scientific">Caldinitratiruptor microaerophilus</name>
    <dbReference type="NCBI Taxonomy" id="671077"/>
    <lineage>
        <taxon>Bacteria</taxon>
        <taxon>Bacillati</taxon>
        <taxon>Bacillota</taxon>
        <taxon>Clostridia</taxon>
        <taxon>Eubacteriales</taxon>
        <taxon>Symbiobacteriaceae</taxon>
        <taxon>Caldinitratiruptor</taxon>
    </lineage>
</organism>